<comment type="caution">
    <text evidence="2">The sequence shown here is derived from an EMBL/GenBank/DDBJ whole genome shotgun (WGS) entry which is preliminary data.</text>
</comment>
<sequence length="159" mass="17830">MNIIKYIIIRSVKCSPVNTSPIWLWYLDNSERGEPSSDITEQQNFVHHSGSQESWCLSQAVSAGGRVHPGQVASPLQGNTQTTKHTPKGNLEKPIKQSCFWTVRGSRSTRREPTHAWGEHANSRQKDPRQRIEPRTLLLQGNSATNCATVQLYPTSNIP</sequence>
<name>A0ABU7DSQ5_9TELE</name>
<accession>A0ABU7DSQ5</accession>
<reference evidence="2 3" key="1">
    <citation type="submission" date="2021-06" db="EMBL/GenBank/DDBJ databases">
        <authorList>
            <person name="Palmer J.M."/>
        </authorList>
    </citation>
    <scope>NUCLEOTIDE SEQUENCE [LARGE SCALE GENOMIC DNA]</scope>
    <source>
        <strain evidence="2 3">CL_MEX2019</strain>
        <tissue evidence="2">Muscle</tissue>
    </source>
</reference>
<organism evidence="2 3">
    <name type="scientific">Characodon lateralis</name>
    <dbReference type="NCBI Taxonomy" id="208331"/>
    <lineage>
        <taxon>Eukaryota</taxon>
        <taxon>Metazoa</taxon>
        <taxon>Chordata</taxon>
        <taxon>Craniata</taxon>
        <taxon>Vertebrata</taxon>
        <taxon>Euteleostomi</taxon>
        <taxon>Actinopterygii</taxon>
        <taxon>Neopterygii</taxon>
        <taxon>Teleostei</taxon>
        <taxon>Neoteleostei</taxon>
        <taxon>Acanthomorphata</taxon>
        <taxon>Ovalentaria</taxon>
        <taxon>Atherinomorphae</taxon>
        <taxon>Cyprinodontiformes</taxon>
        <taxon>Goodeidae</taxon>
        <taxon>Characodon</taxon>
    </lineage>
</organism>
<feature type="compositionally biased region" description="Polar residues" evidence="1">
    <location>
        <begin position="74"/>
        <end position="84"/>
    </location>
</feature>
<proteinExistence type="predicted"/>
<evidence type="ECO:0000256" key="1">
    <source>
        <dbReference type="SAM" id="MobiDB-lite"/>
    </source>
</evidence>
<evidence type="ECO:0000313" key="2">
    <source>
        <dbReference type="EMBL" id="MED6277349.1"/>
    </source>
</evidence>
<protein>
    <submittedName>
        <fullName evidence="2">Uncharacterized protein</fullName>
    </submittedName>
</protein>
<gene>
    <name evidence="2" type="ORF">CHARACLAT_012477</name>
</gene>
<feature type="region of interest" description="Disordered" evidence="1">
    <location>
        <begin position="110"/>
        <end position="131"/>
    </location>
</feature>
<dbReference type="EMBL" id="JAHUTJ010033654">
    <property type="protein sequence ID" value="MED6277349.1"/>
    <property type="molecule type" value="Genomic_DNA"/>
</dbReference>
<keyword evidence="3" id="KW-1185">Reference proteome</keyword>
<evidence type="ECO:0000313" key="3">
    <source>
        <dbReference type="Proteomes" id="UP001352852"/>
    </source>
</evidence>
<dbReference type="Proteomes" id="UP001352852">
    <property type="component" value="Unassembled WGS sequence"/>
</dbReference>
<feature type="region of interest" description="Disordered" evidence="1">
    <location>
        <begin position="67"/>
        <end position="92"/>
    </location>
</feature>